<dbReference type="Proteomes" id="UP000746747">
    <property type="component" value="Unassembled WGS sequence"/>
</dbReference>
<dbReference type="GO" id="GO:0008270">
    <property type="term" value="F:zinc ion binding"/>
    <property type="evidence" value="ECO:0007669"/>
    <property type="project" value="UniProtKB-KW"/>
</dbReference>
<dbReference type="PROSITE" id="PS50908">
    <property type="entry name" value="RWD"/>
    <property type="match status" value="1"/>
</dbReference>
<evidence type="ECO:0000313" key="7">
    <source>
        <dbReference type="Proteomes" id="UP000746747"/>
    </source>
</evidence>
<dbReference type="InterPro" id="IPR039133">
    <property type="entry name" value="RNF25"/>
</dbReference>
<gene>
    <name evidence="6" type="ORF">CJOHNSTONI_LOCUS10312</name>
</gene>
<dbReference type="InterPro" id="IPR016135">
    <property type="entry name" value="UBQ-conjugating_enzyme/RWD"/>
</dbReference>
<dbReference type="GO" id="GO:0005634">
    <property type="term" value="C:nucleus"/>
    <property type="evidence" value="ECO:0007669"/>
    <property type="project" value="TreeGrafter"/>
</dbReference>
<name>A0A8J2Q7E8_9BILA</name>
<evidence type="ECO:0000259" key="4">
    <source>
        <dbReference type="PROSITE" id="PS50089"/>
    </source>
</evidence>
<comment type="caution">
    <text evidence="6">The sequence shown here is derived from an EMBL/GenBank/DDBJ whole genome shotgun (WGS) entry which is preliminary data.</text>
</comment>
<dbReference type="Gene3D" id="3.10.110.10">
    <property type="entry name" value="Ubiquitin Conjugating Enzyme"/>
    <property type="match status" value="1"/>
</dbReference>
<evidence type="ECO:0000256" key="2">
    <source>
        <dbReference type="ARBA" id="ARBA00022833"/>
    </source>
</evidence>
<evidence type="ECO:0000313" key="6">
    <source>
        <dbReference type="EMBL" id="CAG9540838.1"/>
    </source>
</evidence>
<dbReference type="PROSITE" id="PS50089">
    <property type="entry name" value="ZF_RING_2"/>
    <property type="match status" value="1"/>
</dbReference>
<dbReference type="SUPFAM" id="SSF54495">
    <property type="entry name" value="UBC-like"/>
    <property type="match status" value="1"/>
</dbReference>
<dbReference type="Gene3D" id="3.30.40.10">
    <property type="entry name" value="Zinc/RING finger domain, C3HC4 (zinc finger)"/>
    <property type="match status" value="1"/>
</dbReference>
<evidence type="ECO:0000259" key="5">
    <source>
        <dbReference type="PROSITE" id="PS50908"/>
    </source>
</evidence>
<evidence type="ECO:0000256" key="3">
    <source>
        <dbReference type="PROSITE-ProRule" id="PRU00175"/>
    </source>
</evidence>
<sequence length="306" mass="35338">MVEEEVEVLQSIYGDELVVERNFAENEPPIILSMKIRSALSQSQCATTIHAVIELPKQYPKISPKVYLRQQRGFDESNAIILQESIQEYIEANIDMPILYDIFQMVQKFVETERNFPCTVCPVCLDGFNAETSAFCTSNCDHYIHQNCFICYVNYTKGEITRELSEWPEDMKSKVDQVLKCPICRTPLSEQDLSTVGRESITLDEAIVDKGNFEFNWVKWRSKLKELQPVFERQKAKGGLIDPEEERKRYLITDDIVFERQPVAESSHQKENVEAAELFESVSSKPSCQFLDHQKKNRGGIGYILR</sequence>
<dbReference type="AlphaFoldDB" id="A0A8J2Q7E8"/>
<dbReference type="OrthoDB" id="432311at2759"/>
<keyword evidence="1 3" id="KW-0479">Metal-binding</keyword>
<proteinExistence type="predicted"/>
<dbReference type="InterPro" id="IPR013083">
    <property type="entry name" value="Znf_RING/FYVE/PHD"/>
</dbReference>
<dbReference type="PANTHER" id="PTHR13198:SF4">
    <property type="entry name" value="E3 UBIQUITIN-PROTEIN LIGASE RNF25"/>
    <property type="match status" value="1"/>
</dbReference>
<dbReference type="SMART" id="SM00591">
    <property type="entry name" value="RWD"/>
    <property type="match status" value="1"/>
</dbReference>
<dbReference type="CDD" id="cd23818">
    <property type="entry name" value="RWD_RNF25"/>
    <property type="match status" value="1"/>
</dbReference>
<accession>A0A8J2Q7E8</accession>
<evidence type="ECO:0008006" key="8">
    <source>
        <dbReference type="Google" id="ProtNLM"/>
    </source>
</evidence>
<dbReference type="EMBL" id="CAKAEH010002036">
    <property type="protein sequence ID" value="CAG9540838.1"/>
    <property type="molecule type" value="Genomic_DNA"/>
</dbReference>
<evidence type="ECO:0000256" key="1">
    <source>
        <dbReference type="ARBA" id="ARBA00022771"/>
    </source>
</evidence>
<dbReference type="GO" id="GO:0016567">
    <property type="term" value="P:protein ubiquitination"/>
    <property type="evidence" value="ECO:0007669"/>
    <property type="project" value="TreeGrafter"/>
</dbReference>
<reference evidence="6" key="1">
    <citation type="submission" date="2021-09" db="EMBL/GenBank/DDBJ databases">
        <authorList>
            <consortium name="Pathogen Informatics"/>
        </authorList>
    </citation>
    <scope>NUCLEOTIDE SEQUENCE</scope>
</reference>
<dbReference type="Pfam" id="PF05773">
    <property type="entry name" value="RWD"/>
    <property type="match status" value="1"/>
</dbReference>
<protein>
    <recommendedName>
        <fullName evidence="8">RWD domain-containing protein</fullName>
    </recommendedName>
</protein>
<organism evidence="6 7">
    <name type="scientific">Cercopithifilaria johnstoni</name>
    <dbReference type="NCBI Taxonomy" id="2874296"/>
    <lineage>
        <taxon>Eukaryota</taxon>
        <taxon>Metazoa</taxon>
        <taxon>Ecdysozoa</taxon>
        <taxon>Nematoda</taxon>
        <taxon>Chromadorea</taxon>
        <taxon>Rhabditida</taxon>
        <taxon>Spirurina</taxon>
        <taxon>Spiruromorpha</taxon>
        <taxon>Filarioidea</taxon>
        <taxon>Onchocercidae</taxon>
        <taxon>Cercopithifilaria</taxon>
    </lineage>
</organism>
<keyword evidence="1 3" id="KW-0863">Zinc-finger</keyword>
<dbReference type="SMART" id="SM00184">
    <property type="entry name" value="RING"/>
    <property type="match status" value="1"/>
</dbReference>
<feature type="domain" description="RWD" evidence="5">
    <location>
        <begin position="4"/>
        <end position="113"/>
    </location>
</feature>
<dbReference type="InterPro" id="IPR006575">
    <property type="entry name" value="RWD_dom"/>
</dbReference>
<feature type="domain" description="RING-type" evidence="4">
    <location>
        <begin position="121"/>
        <end position="185"/>
    </location>
</feature>
<keyword evidence="7" id="KW-1185">Reference proteome</keyword>
<dbReference type="PANTHER" id="PTHR13198">
    <property type="entry name" value="RING FINGER PROTEIN 25"/>
    <property type="match status" value="1"/>
</dbReference>
<dbReference type="SUPFAM" id="SSF57850">
    <property type="entry name" value="RING/U-box"/>
    <property type="match status" value="1"/>
</dbReference>
<dbReference type="GO" id="GO:0061630">
    <property type="term" value="F:ubiquitin protein ligase activity"/>
    <property type="evidence" value="ECO:0007669"/>
    <property type="project" value="InterPro"/>
</dbReference>
<keyword evidence="2" id="KW-0862">Zinc</keyword>
<dbReference type="InterPro" id="IPR001841">
    <property type="entry name" value="Znf_RING"/>
</dbReference>